<dbReference type="AlphaFoldDB" id="A0A5M3N667"/>
<dbReference type="GeneID" id="19199182"/>
<reference evidence="2" key="1">
    <citation type="journal article" date="2012" name="Science">
        <title>The Paleozoic origin of enzymatic lignin decomposition reconstructed from 31 fungal genomes.</title>
        <authorList>
            <person name="Floudas D."/>
            <person name="Binder M."/>
            <person name="Riley R."/>
            <person name="Barry K."/>
            <person name="Blanchette R.A."/>
            <person name="Henrissat B."/>
            <person name="Martinez A.T."/>
            <person name="Otillar R."/>
            <person name="Spatafora J.W."/>
            <person name="Yadav J.S."/>
            <person name="Aerts A."/>
            <person name="Benoit I."/>
            <person name="Boyd A."/>
            <person name="Carlson A."/>
            <person name="Copeland A."/>
            <person name="Coutinho P.M."/>
            <person name="de Vries R.P."/>
            <person name="Ferreira P."/>
            <person name="Findley K."/>
            <person name="Foster B."/>
            <person name="Gaskell J."/>
            <person name="Glotzer D."/>
            <person name="Gorecki P."/>
            <person name="Heitman J."/>
            <person name="Hesse C."/>
            <person name="Hori C."/>
            <person name="Igarashi K."/>
            <person name="Jurgens J.A."/>
            <person name="Kallen N."/>
            <person name="Kersten P."/>
            <person name="Kohler A."/>
            <person name="Kuees U."/>
            <person name="Kumar T.K.A."/>
            <person name="Kuo A."/>
            <person name="LaButti K."/>
            <person name="Larrondo L.F."/>
            <person name="Lindquist E."/>
            <person name="Ling A."/>
            <person name="Lombard V."/>
            <person name="Lucas S."/>
            <person name="Lundell T."/>
            <person name="Martin R."/>
            <person name="McLaughlin D.J."/>
            <person name="Morgenstern I."/>
            <person name="Morin E."/>
            <person name="Murat C."/>
            <person name="Nagy L.G."/>
            <person name="Nolan M."/>
            <person name="Ohm R.A."/>
            <person name="Patyshakuliyeva A."/>
            <person name="Rokas A."/>
            <person name="Ruiz-Duenas F.J."/>
            <person name="Sabat G."/>
            <person name="Salamov A."/>
            <person name="Samejima M."/>
            <person name="Schmutz J."/>
            <person name="Slot J.C."/>
            <person name="St John F."/>
            <person name="Stenlid J."/>
            <person name="Sun H."/>
            <person name="Sun S."/>
            <person name="Syed K."/>
            <person name="Tsang A."/>
            <person name="Wiebenga A."/>
            <person name="Young D."/>
            <person name="Pisabarro A."/>
            <person name="Eastwood D.C."/>
            <person name="Martin F."/>
            <person name="Cullen D."/>
            <person name="Grigoriev I.V."/>
            <person name="Hibbett D.S."/>
        </authorList>
    </citation>
    <scope>NUCLEOTIDE SEQUENCE [LARGE SCALE GENOMIC DNA]</scope>
    <source>
        <strain evidence="2">RWD-64-598 SS2</strain>
    </source>
</reference>
<gene>
    <name evidence="1" type="ORF">CONPUDRAFT_115830</name>
</gene>
<evidence type="ECO:0000313" key="1">
    <source>
        <dbReference type="EMBL" id="EIW86940.1"/>
    </source>
</evidence>
<sequence length="391" mass="44752">MHQSLSTLPPEIWLCVLRWATLPDAERLNITNYHPFSSSFEGQDEGLQTKRTIVSVCRMWRALATGFLYEDIKVKDKHAIEGLKGALRRRPVDSENREDIGYGRWVRRLEIPYTLTCTERPSSVQDTLGILDRCPRVEFLARPFLAVHPDIVRFDFHADMIPLHSLKRLDWWHYNTAARSGGINSLEVVLHNAPSLQYLTVGGELWLSTLSRSGMRIPSLKTIRIRKLNPIFLRLICDWDLPALESIIVDMPPTHGDALSLLWESFGNQVHTVEFSRHMAFLMTEQLTLLLRDCPSLKHLNYFVYFTLPLNGPAEHESLTSIGLHSYPCAIFDGDGWKVLGPHLHFIAESSFPSLRSVTLYGDWQSIIADKRFKEFCSVLASRNCSVICHD</sequence>
<dbReference type="KEGG" id="cput:CONPUDRAFT_115830"/>
<accession>A0A5M3N667</accession>
<dbReference type="EMBL" id="JH711573">
    <property type="protein sequence ID" value="EIW86940.1"/>
    <property type="molecule type" value="Genomic_DNA"/>
</dbReference>
<proteinExistence type="predicted"/>
<evidence type="ECO:0000313" key="2">
    <source>
        <dbReference type="Proteomes" id="UP000053558"/>
    </source>
</evidence>
<name>A0A5M3N667_CONPW</name>
<dbReference type="OMA" id="RTGGINS"/>
<dbReference type="SUPFAM" id="SSF52047">
    <property type="entry name" value="RNI-like"/>
    <property type="match status" value="1"/>
</dbReference>
<organism evidence="1 2">
    <name type="scientific">Coniophora puteana (strain RWD-64-598)</name>
    <name type="common">Brown rot fungus</name>
    <dbReference type="NCBI Taxonomy" id="741705"/>
    <lineage>
        <taxon>Eukaryota</taxon>
        <taxon>Fungi</taxon>
        <taxon>Dikarya</taxon>
        <taxon>Basidiomycota</taxon>
        <taxon>Agaricomycotina</taxon>
        <taxon>Agaricomycetes</taxon>
        <taxon>Agaricomycetidae</taxon>
        <taxon>Boletales</taxon>
        <taxon>Coniophorineae</taxon>
        <taxon>Coniophoraceae</taxon>
        <taxon>Coniophora</taxon>
    </lineage>
</organism>
<keyword evidence="2" id="KW-1185">Reference proteome</keyword>
<evidence type="ECO:0008006" key="3">
    <source>
        <dbReference type="Google" id="ProtNLM"/>
    </source>
</evidence>
<dbReference type="Gene3D" id="3.80.10.10">
    <property type="entry name" value="Ribonuclease Inhibitor"/>
    <property type="match status" value="1"/>
</dbReference>
<dbReference type="OrthoDB" id="3256525at2759"/>
<protein>
    <recommendedName>
        <fullName evidence="3">F-box domain-containing protein</fullName>
    </recommendedName>
</protein>
<comment type="caution">
    <text evidence="1">The sequence shown here is derived from an EMBL/GenBank/DDBJ whole genome shotgun (WGS) entry which is preliminary data.</text>
</comment>
<dbReference type="RefSeq" id="XP_007763583.1">
    <property type="nucleotide sequence ID" value="XM_007765393.1"/>
</dbReference>
<dbReference type="InterPro" id="IPR032675">
    <property type="entry name" value="LRR_dom_sf"/>
</dbReference>
<dbReference type="Proteomes" id="UP000053558">
    <property type="component" value="Unassembled WGS sequence"/>
</dbReference>